<evidence type="ECO:0000313" key="1">
    <source>
        <dbReference type="EMBL" id="GHC48614.1"/>
    </source>
</evidence>
<organism evidence="1 2">
    <name type="scientific">Roseibacillus persicicus</name>
    <dbReference type="NCBI Taxonomy" id="454148"/>
    <lineage>
        <taxon>Bacteria</taxon>
        <taxon>Pseudomonadati</taxon>
        <taxon>Verrucomicrobiota</taxon>
        <taxon>Verrucomicrobiia</taxon>
        <taxon>Verrucomicrobiales</taxon>
        <taxon>Verrucomicrobiaceae</taxon>
        <taxon>Roseibacillus</taxon>
    </lineage>
</organism>
<protein>
    <submittedName>
        <fullName evidence="1">Uncharacterized protein</fullName>
    </submittedName>
</protein>
<dbReference type="EMBL" id="BMXI01000004">
    <property type="protein sequence ID" value="GHC48614.1"/>
    <property type="molecule type" value="Genomic_DNA"/>
</dbReference>
<accession>A0A918THX1</accession>
<name>A0A918THX1_9BACT</name>
<comment type="caution">
    <text evidence="1">The sequence shown here is derived from an EMBL/GenBank/DDBJ whole genome shotgun (WGS) entry which is preliminary data.</text>
</comment>
<gene>
    <name evidence="1" type="ORF">GCM10007100_13160</name>
</gene>
<reference evidence="1" key="2">
    <citation type="submission" date="2020-09" db="EMBL/GenBank/DDBJ databases">
        <authorList>
            <person name="Sun Q."/>
            <person name="Kim S."/>
        </authorList>
    </citation>
    <scope>NUCLEOTIDE SEQUENCE</scope>
    <source>
        <strain evidence="1">KCTC 12988</strain>
    </source>
</reference>
<proteinExistence type="predicted"/>
<dbReference type="AlphaFoldDB" id="A0A918THX1"/>
<evidence type="ECO:0000313" key="2">
    <source>
        <dbReference type="Proteomes" id="UP000644507"/>
    </source>
</evidence>
<dbReference type="Proteomes" id="UP000644507">
    <property type="component" value="Unassembled WGS sequence"/>
</dbReference>
<reference evidence="1" key="1">
    <citation type="journal article" date="2014" name="Int. J. Syst. Evol. Microbiol.">
        <title>Complete genome sequence of Corynebacterium casei LMG S-19264T (=DSM 44701T), isolated from a smear-ripened cheese.</title>
        <authorList>
            <consortium name="US DOE Joint Genome Institute (JGI-PGF)"/>
            <person name="Walter F."/>
            <person name="Albersmeier A."/>
            <person name="Kalinowski J."/>
            <person name="Ruckert C."/>
        </authorList>
    </citation>
    <scope>NUCLEOTIDE SEQUENCE</scope>
    <source>
        <strain evidence="1">KCTC 12988</strain>
    </source>
</reference>
<sequence length="113" mass="13351">MVDLVVPSQAIARLPKSATNKQEYYQGVIDYVRLVKASLPPEDYEEYAKSMGFKTRFSEKDPNRTYANLGHGDAPEWWDPPRADETTYFEYEEGWTRFLKYKEGVVYYRDCSW</sequence>
<keyword evidence="2" id="KW-1185">Reference proteome</keyword>